<dbReference type="SUPFAM" id="SSF51735">
    <property type="entry name" value="NAD(P)-binding Rossmann-fold domains"/>
    <property type="match status" value="1"/>
</dbReference>
<keyword evidence="2" id="KW-0521">NADP</keyword>
<sequence length="87" mass="8960">MASTVVVTGGNRGIGYAVCERLAGEGFKVLLVARDPERGARAVASIEGDVGFVAGDLTTIASVRRLARDAELAGRVWKEAEALTSAG</sequence>
<evidence type="ECO:0000256" key="1">
    <source>
        <dbReference type="ARBA" id="ARBA00006484"/>
    </source>
</evidence>
<dbReference type="EMBL" id="JADBEF010000001">
    <property type="protein sequence ID" value="MBE1558743.1"/>
    <property type="molecule type" value="Genomic_DNA"/>
</dbReference>
<proteinExistence type="inferred from homology"/>
<evidence type="ECO:0000256" key="2">
    <source>
        <dbReference type="ARBA" id="ARBA00022857"/>
    </source>
</evidence>
<comment type="similarity">
    <text evidence="1">Belongs to the short-chain dehydrogenases/reductases (SDR) family.</text>
</comment>
<evidence type="ECO:0000313" key="4">
    <source>
        <dbReference type="EMBL" id="MBE1558743.1"/>
    </source>
</evidence>
<dbReference type="PANTHER" id="PTHR43490:SF73">
    <property type="entry name" value="OS07G0685800 PROTEIN"/>
    <property type="match status" value="1"/>
</dbReference>
<comment type="caution">
    <text evidence="4">The sequence shown here is derived from an EMBL/GenBank/DDBJ whole genome shotgun (WGS) entry which is preliminary data.</text>
</comment>
<dbReference type="Gene3D" id="3.40.50.720">
    <property type="entry name" value="NAD(P)-binding Rossmann-like Domain"/>
    <property type="match status" value="1"/>
</dbReference>
<evidence type="ECO:0000256" key="3">
    <source>
        <dbReference type="ARBA" id="ARBA00023002"/>
    </source>
</evidence>
<dbReference type="InterPro" id="IPR036291">
    <property type="entry name" value="NAD(P)-bd_dom_sf"/>
</dbReference>
<dbReference type="Proteomes" id="UP000661607">
    <property type="component" value="Unassembled WGS sequence"/>
</dbReference>
<dbReference type="Pfam" id="PF00106">
    <property type="entry name" value="adh_short"/>
    <property type="match status" value="1"/>
</dbReference>
<reference evidence="4 5" key="1">
    <citation type="submission" date="2020-10" db="EMBL/GenBank/DDBJ databases">
        <title>Sequencing the genomes of 1000 actinobacteria strains.</title>
        <authorList>
            <person name="Klenk H.-P."/>
        </authorList>
    </citation>
    <scope>NUCLEOTIDE SEQUENCE [LARGE SCALE GENOMIC DNA]</scope>
    <source>
        <strain evidence="4 5">DSM 43748</strain>
    </source>
</reference>
<name>A0ABR9K9P3_9ACTN</name>
<evidence type="ECO:0000313" key="5">
    <source>
        <dbReference type="Proteomes" id="UP000661607"/>
    </source>
</evidence>
<dbReference type="InterPro" id="IPR002347">
    <property type="entry name" value="SDR_fam"/>
</dbReference>
<gene>
    <name evidence="4" type="ORF">H4W81_001522</name>
</gene>
<keyword evidence="5" id="KW-1185">Reference proteome</keyword>
<organism evidence="4 5">
    <name type="scientific">Nonomuraea africana</name>
    <dbReference type="NCBI Taxonomy" id="46171"/>
    <lineage>
        <taxon>Bacteria</taxon>
        <taxon>Bacillati</taxon>
        <taxon>Actinomycetota</taxon>
        <taxon>Actinomycetes</taxon>
        <taxon>Streptosporangiales</taxon>
        <taxon>Streptosporangiaceae</taxon>
        <taxon>Nonomuraea</taxon>
    </lineage>
</organism>
<accession>A0ABR9K9P3</accession>
<keyword evidence="3" id="KW-0560">Oxidoreductase</keyword>
<dbReference type="PANTHER" id="PTHR43490">
    <property type="entry name" value="(+)-NEOMENTHOL DEHYDROGENASE"/>
    <property type="match status" value="1"/>
</dbReference>
<protein>
    <submittedName>
        <fullName evidence="4">NAD(P)-dependent dehydrogenase (Short-subunit alcohol dehydrogenase family)</fullName>
    </submittedName>
</protein>
<dbReference type="RefSeq" id="WP_192774120.1">
    <property type="nucleotide sequence ID" value="NZ_BAAASY010000037.1"/>
</dbReference>